<accession>A0A919NKW3</accession>
<name>A0A919NKW3_9ACTN</name>
<dbReference type="EMBL" id="BOMY01000022">
    <property type="protein sequence ID" value="GIF20378.1"/>
    <property type="molecule type" value="Genomic_DNA"/>
</dbReference>
<dbReference type="Pfam" id="PF00350">
    <property type="entry name" value="Dynamin_N"/>
    <property type="match status" value="1"/>
</dbReference>
<evidence type="ECO:0000313" key="2">
    <source>
        <dbReference type="EMBL" id="GIF20378.1"/>
    </source>
</evidence>
<dbReference type="InterPro" id="IPR045063">
    <property type="entry name" value="Dynamin_N"/>
</dbReference>
<comment type="caution">
    <text evidence="2">The sequence shown here is derived from an EMBL/GenBank/DDBJ whole genome shotgun (WGS) entry which is preliminary data.</text>
</comment>
<dbReference type="SUPFAM" id="SSF52540">
    <property type="entry name" value="P-loop containing nucleoside triphosphate hydrolases"/>
    <property type="match status" value="1"/>
</dbReference>
<evidence type="ECO:0000313" key="3">
    <source>
        <dbReference type="Proteomes" id="UP000623608"/>
    </source>
</evidence>
<dbReference type="AlphaFoldDB" id="A0A919NKW3"/>
<dbReference type="InterPro" id="IPR027417">
    <property type="entry name" value="P-loop_NTPase"/>
</dbReference>
<feature type="domain" description="Dynamin N-terminal" evidence="1">
    <location>
        <begin position="42"/>
        <end position="189"/>
    </location>
</feature>
<dbReference type="Gene3D" id="3.40.50.300">
    <property type="entry name" value="P-loop containing nucleotide triphosphate hydrolases"/>
    <property type="match status" value="1"/>
</dbReference>
<dbReference type="Proteomes" id="UP000623608">
    <property type="component" value="Unassembled WGS sequence"/>
</dbReference>
<proteinExistence type="predicted"/>
<organism evidence="2 3">
    <name type="scientific">Paractinoplanes tereljensis</name>
    <dbReference type="NCBI Taxonomy" id="571912"/>
    <lineage>
        <taxon>Bacteria</taxon>
        <taxon>Bacillati</taxon>
        <taxon>Actinomycetota</taxon>
        <taxon>Actinomycetes</taxon>
        <taxon>Micromonosporales</taxon>
        <taxon>Micromonosporaceae</taxon>
        <taxon>Paractinoplanes</taxon>
    </lineage>
</organism>
<evidence type="ECO:0000259" key="1">
    <source>
        <dbReference type="Pfam" id="PF00350"/>
    </source>
</evidence>
<gene>
    <name evidence="2" type="ORF">Ate02nite_31080</name>
</gene>
<reference evidence="2" key="1">
    <citation type="submission" date="2021-01" db="EMBL/GenBank/DDBJ databases">
        <title>Whole genome shotgun sequence of Actinoplanes tereljensis NBRC 105297.</title>
        <authorList>
            <person name="Komaki H."/>
            <person name="Tamura T."/>
        </authorList>
    </citation>
    <scope>NUCLEOTIDE SEQUENCE</scope>
    <source>
        <strain evidence="2">NBRC 105297</strain>
    </source>
</reference>
<sequence length="502" mass="55101">MSGDLRARAVAAFEAARATVAPRPVHDALTEHLTRLTEPMRVALVGRVSSGKSTLANALLGGDLAPTGVEELTFNVNWLSHGPRRELTVHFTDGRPPSRRDPDELTALTVRARDGDQEHQRLLRAIDYLRVTDPNPYLRSFDLIDTPGLDSVFHADSQNTLRFLGRTGDDVRAESAAHARKADALIVVFARGLAANEDEMLSDFVGPDFGGGGPITTVAALTKVELSWPQAADPMAEGRRLAERVMSAPGARRLLFDVRPVASLVGSAAATFTTDEYADLVALAEVEPDILEKRVRRGPYFATRDYDDLPLDAGRRAALLRRFGQYGIVLACSLLRDGIDTEELLRTELTARSGMTGLKRLLVDHFGNRGDLIKLRGALDQAYQLGSTLDLRDTMSPLLTLEQDEHAFAELRVLRHYYDGGLTFTAEDAADLLRVTGEYGTTAADRLGLPSGTPPDRLAEAARERLAEWAERDLDPSYAGRSRRAVQVVRRSYERLATQLRA</sequence>
<protein>
    <submittedName>
        <fullName evidence="2">Isoniazid inductible gene protein IniC</fullName>
    </submittedName>
</protein>
<keyword evidence="3" id="KW-1185">Reference proteome</keyword>
<dbReference type="RefSeq" id="WP_203805973.1">
    <property type="nucleotide sequence ID" value="NZ_BOMY01000022.1"/>
</dbReference>